<dbReference type="Proteomes" id="UP000321424">
    <property type="component" value="Unassembled WGS sequence"/>
</dbReference>
<accession>A0A511MNY9</accession>
<dbReference type="PANTHER" id="PTHR13696:SF96">
    <property type="entry name" value="COBQ_COBB_MIND_PARA NUCLEOTIDE BINDING DOMAIN-CONTAINING PROTEIN"/>
    <property type="match status" value="1"/>
</dbReference>
<dbReference type="RefSeq" id="WP_281289438.1">
    <property type="nucleotide sequence ID" value="NZ_BJXA01000064.1"/>
</dbReference>
<dbReference type="PANTHER" id="PTHR13696">
    <property type="entry name" value="P-LOOP CONTAINING NUCLEOSIDE TRIPHOSPHATE HYDROLASE"/>
    <property type="match status" value="1"/>
</dbReference>
<sequence>MARVLAVMNQKGGVGKSTITVNLAAVTADVAGGDDPEASSPVTAVSIDPQGSALWWANRLQQLPFHIAQAHDDLDGLRKLPQLPGMKHVYVDTPGWIDLSDDDEDGDPLGTGAAAAALRAVLDVVDFVVVPITTEPLTFDPTAQTIRKVLEPRGVPYVVVVNNWDPRDGTGDLEQTKGFVKAGGWPLAKTVIRRYKIHARASADGLTVIDYPANRVSMQAREDFYRLALELQVGGQ</sequence>
<dbReference type="InterPro" id="IPR027417">
    <property type="entry name" value="P-loop_NTPase"/>
</dbReference>
<dbReference type="InterPro" id="IPR050678">
    <property type="entry name" value="DNA_Partitioning_ATPase"/>
</dbReference>
<dbReference type="SUPFAM" id="SSF52540">
    <property type="entry name" value="P-loop containing nucleoside triphosphate hydrolases"/>
    <property type="match status" value="1"/>
</dbReference>
<keyword evidence="3" id="KW-1185">Reference proteome</keyword>
<evidence type="ECO:0000313" key="2">
    <source>
        <dbReference type="EMBL" id="GEM42171.1"/>
    </source>
</evidence>
<gene>
    <name evidence="2" type="ORF">NN4_66900</name>
</gene>
<dbReference type="CDD" id="cd02042">
    <property type="entry name" value="ParAB_family"/>
    <property type="match status" value="1"/>
</dbReference>
<organism evidence="2 3">
    <name type="scientific">Nocardia ninae NBRC 108245</name>
    <dbReference type="NCBI Taxonomy" id="1210091"/>
    <lineage>
        <taxon>Bacteria</taxon>
        <taxon>Bacillati</taxon>
        <taxon>Actinomycetota</taxon>
        <taxon>Actinomycetes</taxon>
        <taxon>Mycobacteriales</taxon>
        <taxon>Nocardiaceae</taxon>
        <taxon>Nocardia</taxon>
    </lineage>
</organism>
<name>A0A511MNY9_9NOCA</name>
<evidence type="ECO:0000259" key="1">
    <source>
        <dbReference type="Pfam" id="PF01656"/>
    </source>
</evidence>
<dbReference type="AlphaFoldDB" id="A0A511MNY9"/>
<dbReference type="PIRSF" id="PIRSF009320">
    <property type="entry name" value="Nuc_binding_HP_1000"/>
    <property type="match status" value="1"/>
</dbReference>
<reference evidence="2 3" key="1">
    <citation type="submission" date="2019-07" db="EMBL/GenBank/DDBJ databases">
        <title>Whole genome shotgun sequence of Nocardia ninae NBRC 108245.</title>
        <authorList>
            <person name="Hosoyama A."/>
            <person name="Uohara A."/>
            <person name="Ohji S."/>
            <person name="Ichikawa N."/>
        </authorList>
    </citation>
    <scope>NUCLEOTIDE SEQUENCE [LARGE SCALE GENOMIC DNA]</scope>
    <source>
        <strain evidence="2 3">NBRC 108245</strain>
    </source>
</reference>
<dbReference type="InterPro" id="IPR002586">
    <property type="entry name" value="CobQ/CobB/MinD/ParA_Nub-bd_dom"/>
</dbReference>
<proteinExistence type="predicted"/>
<evidence type="ECO:0000313" key="3">
    <source>
        <dbReference type="Proteomes" id="UP000321424"/>
    </source>
</evidence>
<protein>
    <recommendedName>
        <fullName evidence="1">CobQ/CobB/MinD/ParA nucleotide binding domain-containing protein</fullName>
    </recommendedName>
</protein>
<dbReference type="Pfam" id="PF01656">
    <property type="entry name" value="CbiA"/>
    <property type="match status" value="1"/>
</dbReference>
<dbReference type="Gene3D" id="3.40.50.300">
    <property type="entry name" value="P-loop containing nucleotide triphosphate hydrolases"/>
    <property type="match status" value="1"/>
</dbReference>
<comment type="caution">
    <text evidence="2">The sequence shown here is derived from an EMBL/GenBank/DDBJ whole genome shotgun (WGS) entry which is preliminary data.</text>
</comment>
<feature type="domain" description="CobQ/CobB/MinD/ParA nucleotide binding" evidence="1">
    <location>
        <begin position="5"/>
        <end position="207"/>
    </location>
</feature>
<dbReference type="EMBL" id="BJXA01000064">
    <property type="protein sequence ID" value="GEM42171.1"/>
    <property type="molecule type" value="Genomic_DNA"/>
</dbReference>